<dbReference type="RefSeq" id="WP_130510506.1">
    <property type="nucleotide sequence ID" value="NZ_SHKY01000001.1"/>
</dbReference>
<sequence>MTGAGRLVRLILRRDRVLLPLWVVLLGVIPASYVASFNGLFPTAAARQEYADVSMHNAGFVALYGRLTGDSIGELVAWRAGFIPVMIALFSLLTVIRHTRADEEAGRTELIGAAPVGRRAQLGAALLVTAAANVVLGAILTAGMLAQGLPVAGSVAFGAEFLLAGWAFAAVGAIAAQLTSSARSARAIAALALGVAWLLRLAGDISAVGSGTLAWLSWLSPIGWVQHIYPYGGDRVWPAVLTVLFTAAAGAAAVVLLGRRDFGAGLLPDRLGPATAAPGLRSAPALAWRLHRGLLIGWTVGFAALGTVFGGVADGVADLVRDNDAMAEIFARMGGESALVNTYFASIAGMLGLLAAGYAVQATLRMRDEEGTGHAEVVLGTATGRLRWAASHLAFSLLGPTVLLVVAGLVEGLVYRAVGGDVAPTVALGGALAQLPAVWVLAAVALLLFGVLPRLAPAAWGVLAACALMLLVGTTLQFDQWVLDLSPFTHIPHLPGGDASVTPLVVLTAVAVALGAAGLYGLRRRDIPVG</sequence>
<reference evidence="2 3" key="1">
    <citation type="submission" date="2019-02" db="EMBL/GenBank/DDBJ databases">
        <title>Sequencing the genomes of 1000 actinobacteria strains.</title>
        <authorList>
            <person name="Klenk H.-P."/>
        </authorList>
    </citation>
    <scope>NUCLEOTIDE SEQUENCE [LARGE SCALE GENOMIC DNA]</scope>
    <source>
        <strain evidence="2 3">DSM 45162</strain>
    </source>
</reference>
<feature type="transmembrane region" description="Helical" evidence="1">
    <location>
        <begin position="501"/>
        <end position="522"/>
    </location>
</feature>
<feature type="transmembrane region" description="Helical" evidence="1">
    <location>
        <begin position="76"/>
        <end position="96"/>
    </location>
</feature>
<name>A0A4Q7ZME3_9ACTN</name>
<feature type="transmembrane region" description="Helical" evidence="1">
    <location>
        <begin position="458"/>
        <end position="478"/>
    </location>
</feature>
<feature type="transmembrane region" description="Helical" evidence="1">
    <location>
        <begin position="393"/>
        <end position="415"/>
    </location>
</feature>
<accession>A0A4Q7ZME3</accession>
<feature type="transmembrane region" description="Helical" evidence="1">
    <location>
        <begin position="124"/>
        <end position="145"/>
    </location>
</feature>
<evidence type="ECO:0000256" key="1">
    <source>
        <dbReference type="SAM" id="Phobius"/>
    </source>
</evidence>
<proteinExistence type="predicted"/>
<evidence type="ECO:0000313" key="2">
    <source>
        <dbReference type="EMBL" id="RZU51794.1"/>
    </source>
</evidence>
<feature type="transmembrane region" description="Helical" evidence="1">
    <location>
        <begin position="342"/>
        <end position="360"/>
    </location>
</feature>
<dbReference type="EMBL" id="SHKY01000001">
    <property type="protein sequence ID" value="RZU51794.1"/>
    <property type="molecule type" value="Genomic_DNA"/>
</dbReference>
<feature type="transmembrane region" description="Helical" evidence="1">
    <location>
        <begin position="294"/>
        <end position="313"/>
    </location>
</feature>
<feature type="transmembrane region" description="Helical" evidence="1">
    <location>
        <begin position="21"/>
        <end position="41"/>
    </location>
</feature>
<feature type="transmembrane region" description="Helical" evidence="1">
    <location>
        <begin position="151"/>
        <end position="176"/>
    </location>
</feature>
<protein>
    <submittedName>
        <fullName evidence="2">ABC-2 type transport system permease protein</fullName>
    </submittedName>
</protein>
<feature type="transmembrane region" description="Helical" evidence="1">
    <location>
        <begin position="188"/>
        <end position="216"/>
    </location>
</feature>
<keyword evidence="1" id="KW-0812">Transmembrane</keyword>
<organism evidence="2 3">
    <name type="scientific">Krasilnikovia cinnamomea</name>
    <dbReference type="NCBI Taxonomy" id="349313"/>
    <lineage>
        <taxon>Bacteria</taxon>
        <taxon>Bacillati</taxon>
        <taxon>Actinomycetota</taxon>
        <taxon>Actinomycetes</taxon>
        <taxon>Micromonosporales</taxon>
        <taxon>Micromonosporaceae</taxon>
        <taxon>Krasilnikovia</taxon>
    </lineage>
</organism>
<comment type="caution">
    <text evidence="2">The sequence shown here is derived from an EMBL/GenBank/DDBJ whole genome shotgun (WGS) entry which is preliminary data.</text>
</comment>
<evidence type="ECO:0000313" key="3">
    <source>
        <dbReference type="Proteomes" id="UP000292564"/>
    </source>
</evidence>
<dbReference type="OrthoDB" id="2014935at2"/>
<keyword evidence="1" id="KW-1133">Transmembrane helix</keyword>
<gene>
    <name evidence="2" type="ORF">EV385_3629</name>
</gene>
<feature type="transmembrane region" description="Helical" evidence="1">
    <location>
        <begin position="427"/>
        <end position="451"/>
    </location>
</feature>
<keyword evidence="1" id="KW-0472">Membrane</keyword>
<dbReference type="Proteomes" id="UP000292564">
    <property type="component" value="Unassembled WGS sequence"/>
</dbReference>
<dbReference type="AlphaFoldDB" id="A0A4Q7ZME3"/>
<keyword evidence="3" id="KW-1185">Reference proteome</keyword>
<feature type="transmembrane region" description="Helical" evidence="1">
    <location>
        <begin position="236"/>
        <end position="257"/>
    </location>
</feature>